<dbReference type="AlphaFoldDB" id="A0A6N6JAS3"/>
<feature type="transmembrane region" description="Helical" evidence="5">
    <location>
        <begin position="190"/>
        <end position="218"/>
    </location>
</feature>
<evidence type="ECO:0000256" key="5">
    <source>
        <dbReference type="SAM" id="Phobius"/>
    </source>
</evidence>
<dbReference type="Pfam" id="PF07264">
    <property type="entry name" value="EI24"/>
    <property type="match status" value="1"/>
</dbReference>
<evidence type="ECO:0000256" key="4">
    <source>
        <dbReference type="ARBA" id="ARBA00023136"/>
    </source>
</evidence>
<keyword evidence="4 5" id="KW-0472">Membrane</keyword>
<feature type="transmembrane region" description="Helical" evidence="5">
    <location>
        <begin position="20"/>
        <end position="47"/>
    </location>
</feature>
<evidence type="ECO:0000256" key="1">
    <source>
        <dbReference type="ARBA" id="ARBA00004141"/>
    </source>
</evidence>
<evidence type="ECO:0000313" key="7">
    <source>
        <dbReference type="Proteomes" id="UP000436822"/>
    </source>
</evidence>
<organism evidence="6 7">
    <name type="scientific">Litoreibacter roseus</name>
    <dbReference type="NCBI Taxonomy" id="2601869"/>
    <lineage>
        <taxon>Bacteria</taxon>
        <taxon>Pseudomonadati</taxon>
        <taxon>Pseudomonadota</taxon>
        <taxon>Alphaproteobacteria</taxon>
        <taxon>Rhodobacterales</taxon>
        <taxon>Roseobacteraceae</taxon>
        <taxon>Litoreibacter</taxon>
    </lineage>
</organism>
<keyword evidence="7" id="KW-1185">Reference proteome</keyword>
<feature type="transmembrane region" description="Helical" evidence="5">
    <location>
        <begin position="127"/>
        <end position="145"/>
    </location>
</feature>
<evidence type="ECO:0000256" key="2">
    <source>
        <dbReference type="ARBA" id="ARBA00022692"/>
    </source>
</evidence>
<keyword evidence="3 5" id="KW-1133">Transmembrane helix</keyword>
<accession>A0A6N6JAS3</accession>
<proteinExistence type="predicted"/>
<dbReference type="EMBL" id="BLJE01000001">
    <property type="protein sequence ID" value="GFE63343.1"/>
    <property type="molecule type" value="Genomic_DNA"/>
</dbReference>
<protein>
    <submittedName>
        <fullName evidence="6">Membrane protein</fullName>
    </submittedName>
</protein>
<feature type="transmembrane region" description="Helical" evidence="5">
    <location>
        <begin position="67"/>
        <end position="94"/>
    </location>
</feature>
<keyword evidence="2 5" id="KW-0812">Transmembrane</keyword>
<name>A0A6N6JAS3_9RHOB</name>
<evidence type="ECO:0000313" key="6">
    <source>
        <dbReference type="EMBL" id="GFE63343.1"/>
    </source>
</evidence>
<comment type="caution">
    <text evidence="6">The sequence shown here is derived from an EMBL/GenBank/DDBJ whole genome shotgun (WGS) entry which is preliminary data.</text>
</comment>
<dbReference type="Proteomes" id="UP000436822">
    <property type="component" value="Unassembled WGS sequence"/>
</dbReference>
<dbReference type="RefSeq" id="WP_159804286.1">
    <property type="nucleotide sequence ID" value="NZ_BLJE01000001.1"/>
</dbReference>
<comment type="subcellular location">
    <subcellularLocation>
        <location evidence="1">Membrane</location>
        <topology evidence="1">Multi-pass membrane protein</topology>
    </subcellularLocation>
</comment>
<evidence type="ECO:0000256" key="3">
    <source>
        <dbReference type="ARBA" id="ARBA00022989"/>
    </source>
</evidence>
<reference evidence="6 7" key="1">
    <citation type="submission" date="2019-12" db="EMBL/GenBank/DDBJ databases">
        <title>Litoreibacter badius sp. nov., a novel bacteriochlorophyll a-containing bacterium in the genus Litoreibacter.</title>
        <authorList>
            <person name="Kanamuro M."/>
            <person name="Takabe Y."/>
            <person name="Mori K."/>
            <person name="Takaichi S."/>
            <person name="Hanada S."/>
        </authorList>
    </citation>
    <scope>NUCLEOTIDE SEQUENCE [LARGE SCALE GENOMIC DNA]</scope>
    <source>
        <strain evidence="6 7">K6</strain>
    </source>
</reference>
<sequence length="229" mass="24841">MFADMLKALGQIGDPRFTKVLAMGIGLTLLLLFAFTVGFAWLAGFLIPDSFVLPWIGEITWIDNVASIAVIPIMLVASVFLMVPVASAFTGLFLDQVADAVEAQHYEGLPPVSGVPFGDALVDTLKFLGLIIAVNLVALVLYLIFAPFAPLIFWAVNGLLLGREYATLVAQRRLGMAGARAFRKKHRTEIWLAGTIMAVPLTIPIVNLTIPILGVAAFTHLFHRLNRSV</sequence>
<dbReference type="InterPro" id="IPR059112">
    <property type="entry name" value="CysZ/EI24"/>
</dbReference>
<dbReference type="OrthoDB" id="5421146at2"/>
<gene>
    <name evidence="6" type="ORF">KIN_04170</name>
</gene>